<dbReference type="Proteomes" id="UP000256373">
    <property type="component" value="Unassembled WGS sequence"/>
</dbReference>
<keyword evidence="2" id="KW-1185">Reference proteome</keyword>
<dbReference type="RefSeq" id="WP_115831825.1">
    <property type="nucleotide sequence ID" value="NZ_QNUL01000012.1"/>
</dbReference>
<accession>A0A3D8YAG3</accession>
<reference evidence="1 2" key="1">
    <citation type="submission" date="2018-07" db="EMBL/GenBank/DDBJ databases">
        <title>Dyadobacter roseus sp. nov., isolated from rose rhizosphere soil.</title>
        <authorList>
            <person name="Chen L."/>
        </authorList>
    </citation>
    <scope>NUCLEOTIDE SEQUENCE [LARGE SCALE GENOMIC DNA]</scope>
    <source>
        <strain evidence="1 2">RS19</strain>
    </source>
</reference>
<dbReference type="AlphaFoldDB" id="A0A3D8YAG3"/>
<dbReference type="EMBL" id="QNUL01000012">
    <property type="protein sequence ID" value="REA60080.1"/>
    <property type="molecule type" value="Genomic_DNA"/>
</dbReference>
<dbReference type="PROSITE" id="PS51257">
    <property type="entry name" value="PROKAR_LIPOPROTEIN"/>
    <property type="match status" value="1"/>
</dbReference>
<gene>
    <name evidence="1" type="ORF">DSL64_15475</name>
</gene>
<protein>
    <recommendedName>
        <fullName evidence="3">DUF4848 domain-containing protein</fullName>
    </recommendedName>
</protein>
<sequence>MSTLFKAISLLFGFLIILIACNRAGFESETPLVPVDNADIQNSARIGLFEDALHFRSKAEFDSTLMYLRENQDKLDIWERDFSNFKSMRTKYNELSDEDLEKTTEQNIDQYNGLLKIITDKDGETEIDRMIDDPVLSTIVNERGYVIVGDRAYRFSFEELSFTDLKNVDLLKNITENKSRIGSIPIESRLVPITSSGRILARVETCSNEYQARRRVKGEIWITSILEFYSGAGVRTKHQRRTAGVWFRQKIDKLALTVNARITQYVSGIIPPVADFPVSWDSGWKDNEGQVEFTFESCIFVDCTFEVSDSNNSHRAQANGVIRTCTTNF</sequence>
<evidence type="ECO:0000313" key="2">
    <source>
        <dbReference type="Proteomes" id="UP000256373"/>
    </source>
</evidence>
<evidence type="ECO:0000313" key="1">
    <source>
        <dbReference type="EMBL" id="REA60080.1"/>
    </source>
</evidence>
<organism evidence="1 2">
    <name type="scientific">Dyadobacter luteus</name>
    <dbReference type="NCBI Taxonomy" id="2259619"/>
    <lineage>
        <taxon>Bacteria</taxon>
        <taxon>Pseudomonadati</taxon>
        <taxon>Bacteroidota</taxon>
        <taxon>Cytophagia</taxon>
        <taxon>Cytophagales</taxon>
        <taxon>Spirosomataceae</taxon>
        <taxon>Dyadobacter</taxon>
    </lineage>
</organism>
<comment type="caution">
    <text evidence="1">The sequence shown here is derived from an EMBL/GenBank/DDBJ whole genome shotgun (WGS) entry which is preliminary data.</text>
</comment>
<proteinExistence type="predicted"/>
<evidence type="ECO:0008006" key="3">
    <source>
        <dbReference type="Google" id="ProtNLM"/>
    </source>
</evidence>
<dbReference type="OrthoDB" id="929767at2"/>
<name>A0A3D8YAG3_9BACT</name>